<organism evidence="17 18">
    <name type="scientific">Apiospora aurea</name>
    <dbReference type="NCBI Taxonomy" id="335848"/>
    <lineage>
        <taxon>Eukaryota</taxon>
        <taxon>Fungi</taxon>
        <taxon>Dikarya</taxon>
        <taxon>Ascomycota</taxon>
        <taxon>Pezizomycotina</taxon>
        <taxon>Sordariomycetes</taxon>
        <taxon>Xylariomycetidae</taxon>
        <taxon>Amphisphaeriales</taxon>
        <taxon>Apiosporaceae</taxon>
        <taxon>Apiospora</taxon>
    </lineage>
</organism>
<dbReference type="InterPro" id="IPR051175">
    <property type="entry name" value="CLK_kinases"/>
</dbReference>
<feature type="compositionally biased region" description="Polar residues" evidence="15">
    <location>
        <begin position="1"/>
        <end position="20"/>
    </location>
</feature>
<keyword evidence="6" id="KW-0723">Serine/threonine-protein kinase</keyword>
<gene>
    <name evidence="17" type="ORF">PG986_005240</name>
</gene>
<evidence type="ECO:0000256" key="14">
    <source>
        <dbReference type="ARBA" id="ARBA00048679"/>
    </source>
</evidence>
<dbReference type="Pfam" id="PF00069">
    <property type="entry name" value="Pkinase"/>
    <property type="match status" value="2"/>
</dbReference>
<dbReference type="Gene3D" id="1.10.510.10">
    <property type="entry name" value="Transferase(Phosphotransferase) domain 1"/>
    <property type="match status" value="1"/>
</dbReference>
<comment type="catalytic activity">
    <reaction evidence="13">
        <text>L-threonyl-[protein] + ATP = O-phospho-L-threonyl-[protein] + ADP + H(+)</text>
        <dbReference type="Rhea" id="RHEA:46608"/>
        <dbReference type="Rhea" id="RHEA-COMP:11060"/>
        <dbReference type="Rhea" id="RHEA-COMP:11605"/>
        <dbReference type="ChEBI" id="CHEBI:15378"/>
        <dbReference type="ChEBI" id="CHEBI:30013"/>
        <dbReference type="ChEBI" id="CHEBI:30616"/>
        <dbReference type="ChEBI" id="CHEBI:61977"/>
        <dbReference type="ChEBI" id="CHEBI:456216"/>
        <dbReference type="EC" id="2.7.11.1"/>
    </reaction>
</comment>
<dbReference type="RefSeq" id="XP_066701324.1">
    <property type="nucleotide sequence ID" value="XM_066841462.1"/>
</dbReference>
<evidence type="ECO:0000256" key="2">
    <source>
        <dbReference type="ARBA" id="ARBA00011534"/>
    </source>
</evidence>
<proteinExistence type="predicted"/>
<accession>A0ABR1QH09</accession>
<evidence type="ECO:0000256" key="3">
    <source>
        <dbReference type="ARBA" id="ARBA00012513"/>
    </source>
</evidence>
<sequence length="543" mass="61278">MSASNSTAASPQHSTGSSEISLEMPGPQPKYYIPSFGKGEVEDVERYQPGGFHPVVIGDVINERLEITHKLGQGGLAIVWLCRDRRENRWCALKIMASGQSSEDGGDLKILKLFNDKGISREKAAAHHVMLPEEHFWIDGPNGRHLALLSPLLGPTLSYWLKEGDSLTFDAMHKFCVQMAESLKFLHGLGVCHGDFRPANILLKVRNIDDMSEDDICNLFQGPHAFEVGLHSGEENTIHAPAYVVKPAWWGGALDKDLVLDEIAIVDFGESFPEGQPPSFAGIPKAYAAPEIIYNHSNSLESDIWSLGASIMEVYGGSSFTEQVLPATKILENYFGPLPVEYREDFERQHREYLTRRREHEDMSERNLLKQGLSEYVGKKPKTDPSAWVLTEAQRTDPSHPVSYSSMSELEETNHDKVLKRGYSHPMSLPISYMNYSFLKETEPRYNSDGTWSLTCEEVLLLTDLALKIFRYNPEERLKPAQILKHPWLKEAGADEDTDPDTDEDTDESVDEDDDFSMGLGVVQRVMDLLWPPSWRYVHHYLV</sequence>
<evidence type="ECO:0000256" key="8">
    <source>
        <dbReference type="ARBA" id="ARBA00022741"/>
    </source>
</evidence>
<dbReference type="InterPro" id="IPR000719">
    <property type="entry name" value="Prot_kinase_dom"/>
</dbReference>
<dbReference type="PANTHER" id="PTHR45646:SF11">
    <property type="entry name" value="SERINE_THREONINE-PROTEIN KINASE DOA"/>
    <property type="match status" value="1"/>
</dbReference>
<dbReference type="InterPro" id="IPR011009">
    <property type="entry name" value="Kinase-like_dom_sf"/>
</dbReference>
<dbReference type="SUPFAM" id="SSF56112">
    <property type="entry name" value="Protein kinase-like (PK-like)"/>
    <property type="match status" value="1"/>
</dbReference>
<comment type="subunit">
    <text evidence="2">Component of the EKC/KEOPS complex composed of at least BUD32, CGI121, GON7, KAE1 and PCC1; the whole complex dimerizes.</text>
</comment>
<reference evidence="17 18" key="1">
    <citation type="submission" date="2023-01" db="EMBL/GenBank/DDBJ databases">
        <title>Analysis of 21 Apiospora genomes using comparative genomics revels a genus with tremendous synthesis potential of carbohydrate active enzymes and secondary metabolites.</title>
        <authorList>
            <person name="Sorensen T."/>
        </authorList>
    </citation>
    <scope>NUCLEOTIDE SEQUENCE [LARGE SCALE GENOMIC DNA]</scope>
    <source>
        <strain evidence="17 18">CBS 24483</strain>
    </source>
</reference>
<evidence type="ECO:0000256" key="6">
    <source>
        <dbReference type="ARBA" id="ARBA00022527"/>
    </source>
</evidence>
<dbReference type="EC" id="2.7.11.1" evidence="3"/>
<evidence type="ECO:0000256" key="5">
    <source>
        <dbReference type="ARBA" id="ARBA00019973"/>
    </source>
</evidence>
<dbReference type="EMBL" id="JAQQWE010000004">
    <property type="protein sequence ID" value="KAK7956018.1"/>
    <property type="molecule type" value="Genomic_DNA"/>
</dbReference>
<evidence type="ECO:0000256" key="15">
    <source>
        <dbReference type="SAM" id="MobiDB-lite"/>
    </source>
</evidence>
<name>A0ABR1QH09_9PEZI</name>
<keyword evidence="9" id="KW-0418">Kinase</keyword>
<dbReference type="Gene3D" id="3.30.200.20">
    <property type="entry name" value="Phosphorylase Kinase, domain 1"/>
    <property type="match status" value="1"/>
</dbReference>
<evidence type="ECO:0000256" key="11">
    <source>
        <dbReference type="ARBA" id="ARBA00030980"/>
    </source>
</evidence>
<evidence type="ECO:0000256" key="12">
    <source>
        <dbReference type="ARBA" id="ARBA00033194"/>
    </source>
</evidence>
<evidence type="ECO:0000313" key="18">
    <source>
        <dbReference type="Proteomes" id="UP001391051"/>
    </source>
</evidence>
<evidence type="ECO:0000256" key="1">
    <source>
        <dbReference type="ARBA" id="ARBA00003747"/>
    </source>
</evidence>
<feature type="region of interest" description="Disordered" evidence="15">
    <location>
        <begin position="489"/>
        <end position="515"/>
    </location>
</feature>
<comment type="catalytic activity">
    <reaction evidence="14">
        <text>L-seryl-[protein] + ATP = O-phospho-L-seryl-[protein] + ADP + H(+)</text>
        <dbReference type="Rhea" id="RHEA:17989"/>
        <dbReference type="Rhea" id="RHEA-COMP:9863"/>
        <dbReference type="Rhea" id="RHEA-COMP:11604"/>
        <dbReference type="ChEBI" id="CHEBI:15378"/>
        <dbReference type="ChEBI" id="CHEBI:29999"/>
        <dbReference type="ChEBI" id="CHEBI:30616"/>
        <dbReference type="ChEBI" id="CHEBI:83421"/>
        <dbReference type="ChEBI" id="CHEBI:456216"/>
        <dbReference type="EC" id="2.7.11.1"/>
    </reaction>
</comment>
<dbReference type="PROSITE" id="PS00109">
    <property type="entry name" value="PROTEIN_KINASE_TYR"/>
    <property type="match status" value="1"/>
</dbReference>
<comment type="caution">
    <text evidence="17">The sequence shown here is derived from an EMBL/GenBank/DDBJ whole genome shotgun (WGS) entry which is preliminary data.</text>
</comment>
<feature type="domain" description="Protein kinase" evidence="16">
    <location>
        <begin position="65"/>
        <end position="489"/>
    </location>
</feature>
<evidence type="ECO:0000256" key="10">
    <source>
        <dbReference type="ARBA" id="ARBA00022840"/>
    </source>
</evidence>
<protein>
    <recommendedName>
        <fullName evidence="5">EKC/KEOPS complex subunit BUD32</fullName>
        <ecNumber evidence="3">2.7.11.1</ecNumber>
    </recommendedName>
    <alternativeName>
        <fullName evidence="11 12">Atypical Serine/threonine protein kinase BUD32</fullName>
    </alternativeName>
    <alternativeName>
        <fullName evidence="4">EKC/KEOPS complex subunit bud32</fullName>
    </alternativeName>
</protein>
<keyword evidence="10" id="KW-0067">ATP-binding</keyword>
<dbReference type="InterPro" id="IPR008266">
    <property type="entry name" value="Tyr_kinase_AS"/>
</dbReference>
<feature type="compositionally biased region" description="Acidic residues" evidence="15">
    <location>
        <begin position="494"/>
        <end position="515"/>
    </location>
</feature>
<evidence type="ECO:0000313" key="17">
    <source>
        <dbReference type="EMBL" id="KAK7956018.1"/>
    </source>
</evidence>
<evidence type="ECO:0000256" key="13">
    <source>
        <dbReference type="ARBA" id="ARBA00047899"/>
    </source>
</evidence>
<feature type="region of interest" description="Disordered" evidence="15">
    <location>
        <begin position="1"/>
        <end position="26"/>
    </location>
</feature>
<evidence type="ECO:0000256" key="4">
    <source>
        <dbReference type="ARBA" id="ARBA00013948"/>
    </source>
</evidence>
<keyword evidence="8" id="KW-0547">Nucleotide-binding</keyword>
<dbReference type="GeneID" id="92074524"/>
<comment type="function">
    <text evidence="1">Component of the EKC/KEOPS complex that is required for the formation of a threonylcarbamoyl group on adenosine at position 37 (t(6)A37) in tRNAs that read codons beginning with adenine. The complex is probably involved in the transfer of the threonylcarbamoyl moiety of threonylcarbamoyl-AMP (TC-AMP) to the N6 group of A37. BUD32 has ATPase activity in the context of the EKC/KEOPS complex and likely plays a supporting role to the catalytic subunit KAE1. The EKC/KEOPS complex also promotes both telomere uncapping and telomere elongation. The complex is required for efficient recruitment of transcriptional coactivators.</text>
</comment>
<evidence type="ECO:0000259" key="16">
    <source>
        <dbReference type="PROSITE" id="PS50011"/>
    </source>
</evidence>
<dbReference type="Proteomes" id="UP001391051">
    <property type="component" value="Unassembled WGS sequence"/>
</dbReference>
<evidence type="ECO:0000256" key="9">
    <source>
        <dbReference type="ARBA" id="ARBA00022777"/>
    </source>
</evidence>
<dbReference type="PANTHER" id="PTHR45646">
    <property type="entry name" value="SERINE/THREONINE-PROTEIN KINASE DOA-RELATED"/>
    <property type="match status" value="1"/>
</dbReference>
<dbReference type="PROSITE" id="PS50011">
    <property type="entry name" value="PROTEIN_KINASE_DOM"/>
    <property type="match status" value="1"/>
</dbReference>
<keyword evidence="18" id="KW-1185">Reference proteome</keyword>
<dbReference type="SMART" id="SM00220">
    <property type="entry name" value="S_TKc"/>
    <property type="match status" value="1"/>
</dbReference>
<keyword evidence="7" id="KW-0808">Transferase</keyword>
<evidence type="ECO:0000256" key="7">
    <source>
        <dbReference type="ARBA" id="ARBA00022679"/>
    </source>
</evidence>